<proteinExistence type="predicted"/>
<protein>
    <recommendedName>
        <fullName evidence="6">Signal peptidase I</fullName>
        <ecNumber evidence="6">3.4.21.89</ecNumber>
    </recommendedName>
</protein>
<reference evidence="9 10" key="1">
    <citation type="journal article" date="2022" name="Genome Biol. Evol.">
        <title>Host diet, physiology and behaviors set the stage for Lachnospiraceae cladogenesis.</title>
        <authorList>
            <person name="Vera-Ponce De Leon A."/>
            <person name="Schneider M."/>
            <person name="Jahnes B.C."/>
            <person name="Sadowski V."/>
            <person name="Camuy-Velez L.A."/>
            <person name="Duan J."/>
            <person name="Sabree Z.L."/>
        </authorList>
    </citation>
    <scope>NUCLEOTIDE SEQUENCE [LARGE SCALE GENOMIC DNA]</scope>
    <source>
        <strain evidence="9 10">PAL113</strain>
    </source>
</reference>
<organism evidence="9 10">
    <name type="scientific">Aequitasia blattaphilus</name>
    <dbReference type="NCBI Taxonomy" id="2949332"/>
    <lineage>
        <taxon>Bacteria</taxon>
        <taxon>Bacillati</taxon>
        <taxon>Bacillota</taxon>
        <taxon>Clostridia</taxon>
        <taxon>Lachnospirales</taxon>
        <taxon>Lachnospiraceae</taxon>
        <taxon>Aequitasia</taxon>
    </lineage>
</organism>
<keyword evidence="5 7" id="KW-0472">Membrane</keyword>
<dbReference type="PANTHER" id="PTHR10806:SF6">
    <property type="entry name" value="SIGNAL PEPTIDASE COMPLEX CATALYTIC SUBUNIT SEC11"/>
    <property type="match status" value="1"/>
</dbReference>
<evidence type="ECO:0000256" key="6">
    <source>
        <dbReference type="NCBIfam" id="TIGR02228"/>
    </source>
</evidence>
<evidence type="ECO:0000256" key="1">
    <source>
        <dbReference type="ARBA" id="ARBA00004370"/>
    </source>
</evidence>
<dbReference type="GO" id="GO:0009003">
    <property type="term" value="F:signal peptidase activity"/>
    <property type="evidence" value="ECO:0007669"/>
    <property type="project" value="UniProtKB-EC"/>
</dbReference>
<evidence type="ECO:0000256" key="3">
    <source>
        <dbReference type="ARBA" id="ARBA00022692"/>
    </source>
</evidence>
<dbReference type="SUPFAM" id="SSF51306">
    <property type="entry name" value="LexA/Signal peptidase"/>
    <property type="match status" value="1"/>
</dbReference>
<sequence length="184" mass="20664">MKRSKAIIRTIMLCMVGIFIGISLYMFNANKIMGNALPMPFGYGVAMVLSGSMEPKLSVDDLIFVKQTDDFKEGDIVVYQESGYLIVHRVVSMDGERVQTKGDANDTGDEPIEKKKIEGKVIGRVPFVGGIIKVLKTPVGTISVLVLAFLLLEFSYKKEKNKDDEEIEKIKEEIERLKKEEEAR</sequence>
<evidence type="ECO:0000313" key="9">
    <source>
        <dbReference type="EMBL" id="MCP1100917.1"/>
    </source>
</evidence>
<feature type="domain" description="Peptidase S24/S26A/S26B/S26C" evidence="8">
    <location>
        <begin position="46"/>
        <end position="122"/>
    </location>
</feature>
<dbReference type="Proteomes" id="UP001523566">
    <property type="component" value="Unassembled WGS sequence"/>
</dbReference>
<dbReference type="NCBIfam" id="TIGR02228">
    <property type="entry name" value="sigpep_I_arch"/>
    <property type="match status" value="1"/>
</dbReference>
<dbReference type="InterPro" id="IPR001733">
    <property type="entry name" value="Peptidase_S26B"/>
</dbReference>
<evidence type="ECO:0000256" key="4">
    <source>
        <dbReference type="ARBA" id="ARBA00022989"/>
    </source>
</evidence>
<dbReference type="EC" id="3.4.21.89" evidence="6"/>
<gene>
    <name evidence="9" type="ORF">NK125_00640</name>
</gene>
<dbReference type="EMBL" id="JAMZFW010000001">
    <property type="protein sequence ID" value="MCP1100917.1"/>
    <property type="molecule type" value="Genomic_DNA"/>
</dbReference>
<keyword evidence="4 7" id="KW-1133">Transmembrane helix</keyword>
<evidence type="ECO:0000259" key="8">
    <source>
        <dbReference type="Pfam" id="PF00717"/>
    </source>
</evidence>
<dbReference type="CDD" id="cd06462">
    <property type="entry name" value="Peptidase_S24_S26"/>
    <property type="match status" value="1"/>
</dbReference>
<keyword evidence="9" id="KW-0378">Hydrolase</keyword>
<evidence type="ECO:0000313" key="10">
    <source>
        <dbReference type="Proteomes" id="UP001523566"/>
    </source>
</evidence>
<dbReference type="PANTHER" id="PTHR10806">
    <property type="entry name" value="SIGNAL PEPTIDASE COMPLEX CATALYTIC SUBUNIT SEC11"/>
    <property type="match status" value="1"/>
</dbReference>
<feature type="transmembrane region" description="Helical" evidence="7">
    <location>
        <begin position="7"/>
        <end position="27"/>
    </location>
</feature>
<evidence type="ECO:0000256" key="7">
    <source>
        <dbReference type="SAM" id="Phobius"/>
    </source>
</evidence>
<keyword evidence="10" id="KW-1185">Reference proteome</keyword>
<dbReference type="RefSeq" id="WP_262064703.1">
    <property type="nucleotide sequence ID" value="NZ_JAMXOD010000001.1"/>
</dbReference>
<evidence type="ECO:0000256" key="2">
    <source>
        <dbReference type="ARBA" id="ARBA00022670"/>
    </source>
</evidence>
<dbReference type="InterPro" id="IPR015927">
    <property type="entry name" value="Peptidase_S24_S26A/B/C"/>
</dbReference>
<dbReference type="Pfam" id="PF00717">
    <property type="entry name" value="Peptidase_S24"/>
    <property type="match status" value="1"/>
</dbReference>
<evidence type="ECO:0000256" key="5">
    <source>
        <dbReference type="ARBA" id="ARBA00023136"/>
    </source>
</evidence>
<feature type="transmembrane region" description="Helical" evidence="7">
    <location>
        <begin position="134"/>
        <end position="152"/>
    </location>
</feature>
<keyword evidence="2" id="KW-0645">Protease</keyword>
<keyword evidence="3 7" id="KW-0812">Transmembrane</keyword>
<name>A0ABT1E504_9FIRM</name>
<dbReference type="Gene3D" id="2.10.109.10">
    <property type="entry name" value="Umud Fragment, subunit A"/>
    <property type="match status" value="1"/>
</dbReference>
<comment type="caution">
    <text evidence="9">The sequence shown here is derived from an EMBL/GenBank/DDBJ whole genome shotgun (WGS) entry which is preliminary data.</text>
</comment>
<dbReference type="InterPro" id="IPR036286">
    <property type="entry name" value="LexA/Signal_pep-like_sf"/>
</dbReference>
<accession>A0ABT1E504</accession>
<comment type="subcellular location">
    <subcellularLocation>
        <location evidence="1">Membrane</location>
    </subcellularLocation>
</comment>